<feature type="compositionally biased region" description="Low complexity" evidence="5">
    <location>
        <begin position="1036"/>
        <end position="1074"/>
    </location>
</feature>
<feature type="compositionally biased region" description="Acidic residues" evidence="5">
    <location>
        <begin position="238"/>
        <end position="255"/>
    </location>
</feature>
<dbReference type="SUPFAM" id="SSF49899">
    <property type="entry name" value="Concanavalin A-like lectins/glucanases"/>
    <property type="match status" value="1"/>
</dbReference>
<feature type="domain" description="SAP" evidence="7">
    <location>
        <begin position="3"/>
        <end position="37"/>
    </location>
</feature>
<sequence length="1104" mass="122356">MDPAKLKVVELRSQLGKRGLDTKGNKAVLVERLRKALEDETGDQVEESVPTDLHNENSGDPSSQDEREKTPEPTKIVSPTKSAGRSPRSSSGGSPTKVTPTRGSPKIPTTPIIQKQLSPAKSPIVEEAPEPLVDKLSETPTETNLVIEQDKNNEPEQSVIPESKVVEPISEQTVEPVEISTPQVVEDAPEIKSTQDESVNQSESVCESIEANVSESSSEIEDKQEKEELTAVDKENVDINDDISEEDAGDKEEINDEHIEDSNEQHIDKPVDAAVTDAKMDIDEKYEEDYDDKDKKSDSPSEESGGDGNSLDNKNEIEMTTDIKEDEVQTDKVKNDIKSENTLQETDLQDVDMKQIKQEQDVDKDSKDQDRRDRKERKRKRSTSSQDDRHKSPPPSKMDDEPEIDYSRVLLSWYDSDLNLVIDKSKFLSATPMHTDGFGYVWAGARASFGFITGKVYYEVKITHQCTVTLEGEEYPHVLRAGWSVASTSMQLGEEKLSYGYGGTGKISTGNNFKDYGKQFGLNDILGCYLDMSDDNIVISYTLNGENLGEAFKITKDELENKALYPHILTKNCEFVCNFGDEAPWNENILEGYTPVGQVDLKDRVPGPQRPEKREECEMIMLVGLPAAGKTVWANNYAAENREKLYNILGTNNLVDKMKVVGLPRKRNYHGRWEVLIDKCSRCLNKLLEVAATRRRNYILDQTNVYPSAQRRKMRHFYGFQRKAIVIVPTEEEFKSRTAKREATEGKDIPDSAVLEMKANFSAPVVGESFDSVEWIELDEEEAKKLIAKYNKEGKDAGYNQQQTSKRPRFESRSDSHRDSRDIRSSRNSRDSRDHRDRRSAYSDRNRNSTWRGGNHMSGGSGGSGGGWRDRAPRGSGAHMRHSSGGYGGSSGGWRGGRGGQSLTPSHRGSDRRGSSNDRRSAITDSRSRSVVSRQGGGWGPMNSNYHNSGHSSSGWGSSGGSGGGQSSGNWSSQSQQGSYGGGNSSSGSWGQQQNWGNWKGYGQSNYNQSNYNQQGYGNGNWGGWNQQYYNQYWGGQQQSSQSGQSTGSSGQSAITSSGVSATPTASTTSASSTYNSYPQAGWQGYTQSYYSADSSNTSTPQQK</sequence>
<feature type="region of interest" description="Disordered" evidence="5">
    <location>
        <begin position="794"/>
        <end position="1018"/>
    </location>
</feature>
<feature type="compositionally biased region" description="Basic and acidic residues" evidence="5">
    <location>
        <begin position="351"/>
        <end position="373"/>
    </location>
</feature>
<dbReference type="Pfam" id="PF02037">
    <property type="entry name" value="SAP"/>
    <property type="match status" value="1"/>
</dbReference>
<feature type="compositionally biased region" description="Low complexity" evidence="5">
    <location>
        <begin position="943"/>
        <end position="956"/>
    </location>
</feature>
<feature type="compositionally biased region" description="Polar residues" evidence="5">
    <location>
        <begin position="196"/>
        <end position="217"/>
    </location>
</feature>
<gene>
    <name evidence="8" type="ORF">PV328_007090</name>
</gene>
<feature type="compositionally biased region" description="Low complexity" evidence="5">
    <location>
        <begin position="84"/>
        <end position="95"/>
    </location>
</feature>
<dbReference type="PROSITE" id="PS50800">
    <property type="entry name" value="SAP"/>
    <property type="match status" value="1"/>
</dbReference>
<reference evidence="8" key="1">
    <citation type="journal article" date="2023" name="bioRxiv">
        <title>Scaffold-level genome assemblies of two parasitoid biocontrol wasps reveal the parthenogenesis mechanism and an associated novel virus.</title>
        <authorList>
            <person name="Inwood S."/>
            <person name="Skelly J."/>
            <person name="Guhlin J."/>
            <person name="Harrop T."/>
            <person name="Goldson S."/>
            <person name="Dearden P."/>
        </authorList>
    </citation>
    <scope>NUCLEOTIDE SEQUENCE</scope>
    <source>
        <strain evidence="8">Irish</strain>
        <tissue evidence="8">Whole body</tissue>
    </source>
</reference>
<evidence type="ECO:0000259" key="6">
    <source>
        <dbReference type="PROSITE" id="PS50188"/>
    </source>
</evidence>
<protein>
    <submittedName>
        <fullName evidence="8">Uncharacterized protein</fullName>
    </submittedName>
</protein>
<feature type="compositionally biased region" description="Basic and acidic residues" evidence="5">
    <location>
        <begin position="313"/>
        <end position="339"/>
    </location>
</feature>
<feature type="compositionally biased region" description="Low complexity" evidence="5">
    <location>
        <begin position="968"/>
        <end position="978"/>
    </location>
</feature>
<dbReference type="SUPFAM" id="SSF68906">
    <property type="entry name" value="SAP domain"/>
    <property type="match status" value="1"/>
</dbReference>
<dbReference type="InterPro" id="IPR035778">
    <property type="entry name" value="SPRY_hnRNP_U"/>
</dbReference>
<comment type="caution">
    <text evidence="8">The sequence shown here is derived from an EMBL/GenBank/DDBJ whole genome shotgun (WGS) entry which is preliminary data.</text>
</comment>
<dbReference type="InterPro" id="IPR003034">
    <property type="entry name" value="SAP_dom"/>
</dbReference>
<evidence type="ECO:0000256" key="4">
    <source>
        <dbReference type="ARBA" id="ARBA00023242"/>
    </source>
</evidence>
<dbReference type="GO" id="GO:0000380">
    <property type="term" value="P:alternative mRNA splicing, via spliceosome"/>
    <property type="evidence" value="ECO:0007669"/>
    <property type="project" value="TreeGrafter"/>
</dbReference>
<dbReference type="FunFam" id="3.40.50.300:FF:000355">
    <property type="entry name" value="Heterogeneous nuclear ribonucleoprotein U-like 1, isoform CRA_a"/>
    <property type="match status" value="1"/>
</dbReference>
<dbReference type="GO" id="GO:0003723">
    <property type="term" value="F:RNA binding"/>
    <property type="evidence" value="ECO:0007669"/>
    <property type="project" value="TreeGrafter"/>
</dbReference>
<dbReference type="PROSITE" id="PS50188">
    <property type="entry name" value="B302_SPRY"/>
    <property type="match status" value="1"/>
</dbReference>
<dbReference type="InterPro" id="IPR013320">
    <property type="entry name" value="ConA-like_dom_sf"/>
</dbReference>
<accession>A0AA39FQR1</accession>
<evidence type="ECO:0000313" key="8">
    <source>
        <dbReference type="EMBL" id="KAK0173958.1"/>
    </source>
</evidence>
<dbReference type="SMART" id="SM00513">
    <property type="entry name" value="SAP"/>
    <property type="match status" value="1"/>
</dbReference>
<keyword evidence="3" id="KW-0597">Phosphoprotein</keyword>
<reference evidence="8" key="2">
    <citation type="submission" date="2023-03" db="EMBL/GenBank/DDBJ databases">
        <authorList>
            <person name="Inwood S.N."/>
            <person name="Skelly J.G."/>
            <person name="Guhlin J."/>
            <person name="Harrop T.W.R."/>
            <person name="Goldson S.G."/>
            <person name="Dearden P.K."/>
        </authorList>
    </citation>
    <scope>NUCLEOTIDE SEQUENCE</scope>
    <source>
        <strain evidence="8">Irish</strain>
        <tissue evidence="8">Whole body</tissue>
    </source>
</reference>
<keyword evidence="2" id="KW-0488">Methylation</keyword>
<dbReference type="InterPro" id="IPR003877">
    <property type="entry name" value="SPRY_dom"/>
</dbReference>
<evidence type="ECO:0000256" key="5">
    <source>
        <dbReference type="SAM" id="MobiDB-lite"/>
    </source>
</evidence>
<keyword evidence="4" id="KW-0539">Nucleus</keyword>
<feature type="compositionally biased region" description="Basic and acidic residues" evidence="5">
    <location>
        <begin position="256"/>
        <end position="271"/>
    </location>
</feature>
<dbReference type="Gene3D" id="3.40.50.300">
    <property type="entry name" value="P-loop containing nucleotide triphosphate hydrolases"/>
    <property type="match status" value="1"/>
</dbReference>
<dbReference type="Gene3D" id="1.10.720.30">
    <property type="entry name" value="SAP domain"/>
    <property type="match status" value="1"/>
</dbReference>
<comment type="subcellular location">
    <subcellularLocation>
        <location evidence="1">Nucleus</location>
    </subcellularLocation>
</comment>
<dbReference type="AlphaFoldDB" id="A0AA39FQR1"/>
<dbReference type="PANTHER" id="PTHR12381:SF56">
    <property type="entry name" value="B30.2_SPRY DOMAIN-CONTAINING PROTEIN-RELATED"/>
    <property type="match status" value="1"/>
</dbReference>
<dbReference type="Gene3D" id="2.60.120.920">
    <property type="match status" value="1"/>
</dbReference>
<organism evidence="8 9">
    <name type="scientific">Microctonus aethiopoides</name>
    <dbReference type="NCBI Taxonomy" id="144406"/>
    <lineage>
        <taxon>Eukaryota</taxon>
        <taxon>Metazoa</taxon>
        <taxon>Ecdysozoa</taxon>
        <taxon>Arthropoda</taxon>
        <taxon>Hexapoda</taxon>
        <taxon>Insecta</taxon>
        <taxon>Pterygota</taxon>
        <taxon>Neoptera</taxon>
        <taxon>Endopterygota</taxon>
        <taxon>Hymenoptera</taxon>
        <taxon>Apocrita</taxon>
        <taxon>Ichneumonoidea</taxon>
        <taxon>Braconidae</taxon>
        <taxon>Euphorinae</taxon>
        <taxon>Microctonus</taxon>
    </lineage>
</organism>
<feature type="compositionally biased region" description="Basic and acidic residues" evidence="5">
    <location>
        <begin position="808"/>
        <end position="847"/>
    </location>
</feature>
<name>A0AA39FQR1_9HYME</name>
<dbReference type="SUPFAM" id="SSF52540">
    <property type="entry name" value="P-loop containing nucleoside triphosphate hydrolases"/>
    <property type="match status" value="1"/>
</dbReference>
<feature type="compositionally biased region" description="Gly residues" evidence="5">
    <location>
        <begin position="856"/>
        <end position="867"/>
    </location>
</feature>
<dbReference type="SMART" id="SM00449">
    <property type="entry name" value="SPRY"/>
    <property type="match status" value="1"/>
</dbReference>
<dbReference type="Pfam" id="PF13671">
    <property type="entry name" value="AAA_33"/>
    <property type="match status" value="1"/>
</dbReference>
<dbReference type="EMBL" id="JAQQBS010000002">
    <property type="protein sequence ID" value="KAK0173958.1"/>
    <property type="molecule type" value="Genomic_DNA"/>
</dbReference>
<feature type="compositionally biased region" description="Low complexity" evidence="5">
    <location>
        <begin position="986"/>
        <end position="1016"/>
    </location>
</feature>
<feature type="region of interest" description="Disordered" evidence="5">
    <location>
        <begin position="36"/>
        <end position="403"/>
    </location>
</feature>
<dbReference type="Proteomes" id="UP001168990">
    <property type="component" value="Unassembled WGS sequence"/>
</dbReference>
<evidence type="ECO:0000256" key="2">
    <source>
        <dbReference type="ARBA" id="ARBA00022481"/>
    </source>
</evidence>
<evidence type="ECO:0000256" key="3">
    <source>
        <dbReference type="ARBA" id="ARBA00022553"/>
    </source>
</evidence>
<dbReference type="CDD" id="cd12884">
    <property type="entry name" value="SPRY_hnRNP"/>
    <property type="match status" value="1"/>
</dbReference>
<proteinExistence type="predicted"/>
<feature type="compositionally biased region" description="Gly residues" evidence="5">
    <location>
        <begin position="885"/>
        <end position="900"/>
    </location>
</feature>
<dbReference type="InterPro" id="IPR027417">
    <property type="entry name" value="P-loop_NTPase"/>
</dbReference>
<dbReference type="InterPro" id="IPR036361">
    <property type="entry name" value="SAP_dom_sf"/>
</dbReference>
<feature type="compositionally biased region" description="Basic and acidic residues" evidence="5">
    <location>
        <begin position="908"/>
        <end position="928"/>
    </location>
</feature>
<keyword evidence="9" id="KW-1185">Reference proteome</keyword>
<dbReference type="InterPro" id="IPR043136">
    <property type="entry name" value="B30.2/SPRY_sf"/>
</dbReference>
<dbReference type="InterPro" id="IPR001870">
    <property type="entry name" value="B30.2/SPRY"/>
</dbReference>
<evidence type="ECO:0000259" key="7">
    <source>
        <dbReference type="PROSITE" id="PS50800"/>
    </source>
</evidence>
<evidence type="ECO:0000313" key="9">
    <source>
        <dbReference type="Proteomes" id="UP001168990"/>
    </source>
</evidence>
<feature type="domain" description="B30.2/SPRY" evidence="6">
    <location>
        <begin position="378"/>
        <end position="584"/>
    </location>
</feature>
<feature type="compositionally biased region" description="Gly residues" evidence="5">
    <location>
        <begin position="957"/>
        <end position="967"/>
    </location>
</feature>
<feature type="compositionally biased region" description="Basic and acidic residues" evidence="5">
    <location>
        <begin position="220"/>
        <end position="237"/>
    </location>
</feature>
<evidence type="ECO:0000256" key="1">
    <source>
        <dbReference type="ARBA" id="ARBA00004123"/>
    </source>
</evidence>
<feature type="region of interest" description="Disordered" evidence="5">
    <location>
        <begin position="1036"/>
        <end position="1077"/>
    </location>
</feature>
<dbReference type="GO" id="GO:0005634">
    <property type="term" value="C:nucleus"/>
    <property type="evidence" value="ECO:0007669"/>
    <property type="project" value="UniProtKB-SubCell"/>
</dbReference>
<dbReference type="PANTHER" id="PTHR12381">
    <property type="entry name" value="HETEROGENEOUS NUCLEAR RIBONUCLEOPROTEIN U FAMILY MEMBER"/>
    <property type="match status" value="1"/>
</dbReference>